<comment type="caution">
    <text evidence="2">The sequence shown here is derived from an EMBL/GenBank/DDBJ whole genome shotgun (WGS) entry which is preliminary data.</text>
</comment>
<evidence type="ECO:0000313" key="3">
    <source>
        <dbReference type="Proteomes" id="UP001499843"/>
    </source>
</evidence>
<name>A0ABN3CIS3_9ACTN</name>
<dbReference type="RefSeq" id="WP_344478406.1">
    <property type="nucleotide sequence ID" value="NZ_BAAAQX010000012.1"/>
</dbReference>
<sequence>MNWAQVIPGLFALAGALIGSTASLLSARWSQRNQVQLAREARDQERERTAVLSARKAIVKLIQLRPKPSQAVEVRDFRATLRRRPRPKPEDWPPKEDDKAWKKERDALLLQFQLAIDEFSDEAIRKRLDEIHTVLYFADFWWKEIGGAESYTRDRVAHDARVLLGRISRGEPPGELSDVAQNALSTVRDQIDIHEEIRELQEREREKERERSFAAEFENRPPAFGGQAKPSQDEEPGAEPGSSDTDR</sequence>
<reference evidence="2 3" key="1">
    <citation type="journal article" date="2019" name="Int. J. Syst. Evol. Microbiol.">
        <title>The Global Catalogue of Microorganisms (GCM) 10K type strain sequencing project: providing services to taxonomists for standard genome sequencing and annotation.</title>
        <authorList>
            <consortium name="The Broad Institute Genomics Platform"/>
            <consortium name="The Broad Institute Genome Sequencing Center for Infectious Disease"/>
            <person name="Wu L."/>
            <person name="Ma J."/>
        </authorList>
    </citation>
    <scope>NUCLEOTIDE SEQUENCE [LARGE SCALE GENOMIC DNA]</scope>
    <source>
        <strain evidence="2 3">JCM 16114</strain>
    </source>
</reference>
<feature type="compositionally biased region" description="Basic and acidic residues" evidence="1">
    <location>
        <begin position="199"/>
        <end position="219"/>
    </location>
</feature>
<dbReference type="Proteomes" id="UP001499843">
    <property type="component" value="Unassembled WGS sequence"/>
</dbReference>
<keyword evidence="3" id="KW-1185">Reference proteome</keyword>
<proteinExistence type="predicted"/>
<evidence type="ECO:0008006" key="4">
    <source>
        <dbReference type="Google" id="ProtNLM"/>
    </source>
</evidence>
<evidence type="ECO:0000313" key="2">
    <source>
        <dbReference type="EMBL" id="GAA2209336.1"/>
    </source>
</evidence>
<dbReference type="EMBL" id="BAAAQX010000012">
    <property type="protein sequence ID" value="GAA2209336.1"/>
    <property type="molecule type" value="Genomic_DNA"/>
</dbReference>
<organism evidence="2 3">
    <name type="scientific">Nonomuraea monospora</name>
    <dbReference type="NCBI Taxonomy" id="568818"/>
    <lineage>
        <taxon>Bacteria</taxon>
        <taxon>Bacillati</taxon>
        <taxon>Actinomycetota</taxon>
        <taxon>Actinomycetes</taxon>
        <taxon>Streptosporangiales</taxon>
        <taxon>Streptosporangiaceae</taxon>
        <taxon>Nonomuraea</taxon>
    </lineage>
</organism>
<evidence type="ECO:0000256" key="1">
    <source>
        <dbReference type="SAM" id="MobiDB-lite"/>
    </source>
</evidence>
<feature type="region of interest" description="Disordered" evidence="1">
    <location>
        <begin position="199"/>
        <end position="247"/>
    </location>
</feature>
<protein>
    <recommendedName>
        <fullName evidence="4">Secreted protein</fullName>
    </recommendedName>
</protein>
<accession>A0ABN3CIS3</accession>
<gene>
    <name evidence="2" type="ORF">GCM10009850_047940</name>
</gene>